<accession>A0A1D6HBE6</accession>
<dbReference type="eggNOG" id="KOG0851">
    <property type="taxonomic scope" value="Eukaryota"/>
</dbReference>
<organism evidence="1">
    <name type="scientific">Zea mays</name>
    <name type="common">Maize</name>
    <dbReference type="NCBI Taxonomy" id="4577"/>
    <lineage>
        <taxon>Eukaryota</taxon>
        <taxon>Viridiplantae</taxon>
        <taxon>Streptophyta</taxon>
        <taxon>Embryophyta</taxon>
        <taxon>Tracheophyta</taxon>
        <taxon>Spermatophyta</taxon>
        <taxon>Magnoliopsida</taxon>
        <taxon>Liliopsida</taxon>
        <taxon>Poales</taxon>
        <taxon>Poaceae</taxon>
        <taxon>PACMAD clade</taxon>
        <taxon>Panicoideae</taxon>
        <taxon>Andropogonodae</taxon>
        <taxon>Andropogoneae</taxon>
        <taxon>Tripsacinae</taxon>
        <taxon>Zea</taxon>
    </lineage>
</organism>
<protein>
    <submittedName>
        <fullName evidence="1">Uncharacterized protein</fullName>
    </submittedName>
</protein>
<name>A0A1D6HBE6_MAIZE</name>
<dbReference type="InParanoid" id="A0A1D6HBE6"/>
<dbReference type="AlphaFoldDB" id="A0A1D6HBE6"/>
<reference evidence="1" key="1">
    <citation type="submission" date="2015-12" db="EMBL/GenBank/DDBJ databases">
        <title>Update maize B73 reference genome by single molecule sequencing technologies.</title>
        <authorList>
            <consortium name="Maize Genome Sequencing Project"/>
            <person name="Ware D."/>
        </authorList>
    </citation>
    <scope>NUCLEOTIDE SEQUENCE</scope>
    <source>
        <tissue evidence="1">Seedling</tissue>
    </source>
</reference>
<evidence type="ECO:0000313" key="1">
    <source>
        <dbReference type="EMBL" id="AQK72024.1"/>
    </source>
</evidence>
<sequence>MYYNKGKKSDITYLCGYIFSQQLPNTRS</sequence>
<dbReference type="EMBL" id="CM000781">
    <property type="protein sequence ID" value="AQK72024.1"/>
    <property type="molecule type" value="Genomic_DNA"/>
</dbReference>
<gene>
    <name evidence="1" type="ORF">ZEAMMB73_Zm00001d016954</name>
</gene>
<proteinExistence type="predicted"/>